<organism evidence="1 2">
    <name type="scientific">Streptomyces mirabilis</name>
    <dbReference type="NCBI Taxonomy" id="68239"/>
    <lineage>
        <taxon>Bacteria</taxon>
        <taxon>Bacillati</taxon>
        <taxon>Actinomycetota</taxon>
        <taxon>Actinomycetes</taxon>
        <taxon>Kitasatosporales</taxon>
        <taxon>Streptomycetaceae</taxon>
        <taxon>Streptomyces</taxon>
    </lineage>
</organism>
<reference evidence="1 2" key="1">
    <citation type="submission" date="2016-10" db="EMBL/GenBank/DDBJ databases">
        <authorList>
            <person name="de Groot N.N."/>
        </authorList>
    </citation>
    <scope>NUCLEOTIDE SEQUENCE [LARGE SCALE GENOMIC DNA]</scope>
    <source>
        <strain evidence="1 2">OK461</strain>
    </source>
</reference>
<sequence>MVLALVVGEREADRDALLVVGLGLVRGVRLLELGACLGPVRVLYAREVEEFAGLGGVQDVTRCEGATRSVT</sequence>
<dbReference type="Proteomes" id="UP000181942">
    <property type="component" value="Unassembled WGS sequence"/>
</dbReference>
<proteinExistence type="predicted"/>
<protein>
    <submittedName>
        <fullName evidence="1">Uncharacterized protein</fullName>
    </submittedName>
</protein>
<evidence type="ECO:0000313" key="1">
    <source>
        <dbReference type="EMBL" id="SFG94824.1"/>
    </source>
</evidence>
<gene>
    <name evidence="1" type="ORF">SAMN02787118_13462</name>
</gene>
<dbReference type="AlphaFoldDB" id="A0A1I2W097"/>
<dbReference type="EMBL" id="FONR01000034">
    <property type="protein sequence ID" value="SFG94824.1"/>
    <property type="molecule type" value="Genomic_DNA"/>
</dbReference>
<evidence type="ECO:0000313" key="2">
    <source>
        <dbReference type="Proteomes" id="UP000181942"/>
    </source>
</evidence>
<name>A0A1I2W097_9ACTN</name>
<accession>A0A1I2W097</accession>